<comment type="catalytic activity">
    <reaction evidence="2">
        <text>a 3'-end 2',3'-cyclophospho-ribonucleotide-RNA + H2O = a 3'-end 2'-phospho-ribonucleotide-RNA + H(+)</text>
        <dbReference type="Rhea" id="RHEA:11828"/>
        <dbReference type="Rhea" id="RHEA-COMP:10464"/>
        <dbReference type="Rhea" id="RHEA-COMP:17353"/>
        <dbReference type="ChEBI" id="CHEBI:15377"/>
        <dbReference type="ChEBI" id="CHEBI:15378"/>
        <dbReference type="ChEBI" id="CHEBI:83064"/>
        <dbReference type="ChEBI" id="CHEBI:173113"/>
        <dbReference type="EC" id="3.1.4.58"/>
    </reaction>
</comment>
<dbReference type="Gene3D" id="3.90.1140.10">
    <property type="entry name" value="Cyclic phosphodiesterase"/>
    <property type="match status" value="1"/>
</dbReference>
<reference evidence="3 4" key="1">
    <citation type="journal article" date="2013" name="Int. J. Syst. Evol. Microbiol.">
        <title>Celerinatantimonas yamalensis sp. nov., a cold-adapted diazotrophic bacterium from a cold permafrost brine.</title>
        <authorList>
            <person name="Shcherbakova V."/>
            <person name="Chuvilskaya N."/>
            <person name="Rivkina E."/>
            <person name="Demidov N."/>
            <person name="Uchaeva V."/>
            <person name="Suetin S."/>
            <person name="Suzina N."/>
            <person name="Gilichinsky D."/>
        </authorList>
    </citation>
    <scope>NUCLEOTIDE SEQUENCE [LARGE SCALE GENOMIC DNA]</scope>
    <source>
        <strain evidence="3 4">C7</strain>
    </source>
</reference>
<dbReference type="NCBIfam" id="TIGR02258">
    <property type="entry name" value="2_5_ligase"/>
    <property type="match status" value="1"/>
</dbReference>
<evidence type="ECO:0000256" key="2">
    <source>
        <dbReference type="HAMAP-Rule" id="MF_01940"/>
    </source>
</evidence>
<comment type="function">
    <text evidence="2">Hydrolyzes RNA 2',3'-cyclic phosphodiester to an RNA 2'-phosphomonoester.</text>
</comment>
<dbReference type="InterPro" id="IPR009097">
    <property type="entry name" value="Cyclic_Pdiesterase"/>
</dbReference>
<feature type="active site" description="Proton acceptor" evidence="2">
    <location>
        <position position="131"/>
    </location>
</feature>
<comment type="caution">
    <text evidence="2">Lacks conserved residue(s) required for the propagation of feature annotation.</text>
</comment>
<gene>
    <name evidence="3" type="primary">thpR</name>
    <name evidence="3" type="ORF">ABUE30_16375</name>
</gene>
<comment type="caution">
    <text evidence="3">The sequence shown here is derived from an EMBL/GenBank/DDBJ whole genome shotgun (WGS) entry which is preliminary data.</text>
</comment>
<dbReference type="PANTHER" id="PTHR35561:SF1">
    <property type="entry name" value="RNA 2',3'-CYCLIC PHOSPHODIESTERASE"/>
    <property type="match status" value="1"/>
</dbReference>
<dbReference type="EMBL" id="JBEQCT010000009">
    <property type="protein sequence ID" value="MFM2486609.1"/>
    <property type="molecule type" value="Genomic_DNA"/>
</dbReference>
<accession>A0ABW9GB74</accession>
<evidence type="ECO:0000256" key="1">
    <source>
        <dbReference type="ARBA" id="ARBA00022801"/>
    </source>
</evidence>
<dbReference type="HAMAP" id="MF_01940">
    <property type="entry name" value="RNA_CPDase"/>
    <property type="match status" value="1"/>
</dbReference>
<protein>
    <recommendedName>
        <fullName evidence="2">RNA 2',3'-cyclic phosphodiesterase</fullName>
        <shortName evidence="2">RNA 2',3'-CPDase</shortName>
        <ecNumber evidence="2">3.1.4.58</ecNumber>
    </recommendedName>
</protein>
<evidence type="ECO:0000313" key="4">
    <source>
        <dbReference type="Proteomes" id="UP001629953"/>
    </source>
</evidence>
<dbReference type="RefSeq" id="WP_408624909.1">
    <property type="nucleotide sequence ID" value="NZ_JBEQCT010000009.1"/>
</dbReference>
<dbReference type="Proteomes" id="UP001629953">
    <property type="component" value="Unassembled WGS sequence"/>
</dbReference>
<organism evidence="3 4">
    <name type="scientific">Celerinatantimonas yamalensis</name>
    <dbReference type="NCBI Taxonomy" id="559956"/>
    <lineage>
        <taxon>Bacteria</taxon>
        <taxon>Pseudomonadati</taxon>
        <taxon>Pseudomonadota</taxon>
        <taxon>Gammaproteobacteria</taxon>
        <taxon>Celerinatantimonadaceae</taxon>
        <taxon>Celerinatantimonas</taxon>
    </lineage>
</organism>
<keyword evidence="1 2" id="KW-0378">Hydrolase</keyword>
<name>A0ABW9GB74_9GAMM</name>
<feature type="short sequence motif" description="HXTX 1" evidence="2">
    <location>
        <begin position="60"/>
        <end position="63"/>
    </location>
</feature>
<dbReference type="Pfam" id="PF13563">
    <property type="entry name" value="2_5_RNA_ligase2"/>
    <property type="match status" value="1"/>
</dbReference>
<sequence>MAVSMLNKVVMDDTTRTGRWFFAIAIEGPIAEKLTELQTRWLTTLRQSDKVRPIIANNLHLTLRFLGPLSDDELSHWQQRSRKICAQSFTLQLANLGYFPRAKTGWIGVKPSTPLTSLAAQLDVSERWQPHISLLRALSADALPELPLPDASWSVNAFYLYHSDGSGTPYQRMQRITLG</sequence>
<dbReference type="InterPro" id="IPR004175">
    <property type="entry name" value="RNA_CPDase"/>
</dbReference>
<feature type="active site" description="Proton donor" evidence="2">
    <location>
        <position position="60"/>
    </location>
</feature>
<proteinExistence type="inferred from homology"/>
<dbReference type="EC" id="3.1.4.58" evidence="2"/>
<dbReference type="PANTHER" id="PTHR35561">
    <property type="entry name" value="RNA 2',3'-CYCLIC PHOSPHODIESTERASE"/>
    <property type="match status" value="1"/>
</dbReference>
<dbReference type="SUPFAM" id="SSF55144">
    <property type="entry name" value="LigT-like"/>
    <property type="match status" value="1"/>
</dbReference>
<comment type="similarity">
    <text evidence="2">Belongs to the 2H phosphoesterase superfamily. ThpR family.</text>
</comment>
<evidence type="ECO:0000313" key="3">
    <source>
        <dbReference type="EMBL" id="MFM2486609.1"/>
    </source>
</evidence>
<keyword evidence="4" id="KW-1185">Reference proteome</keyword>